<dbReference type="PANTHER" id="PTHR36498">
    <property type="entry name" value="TATA-BINDING PROTEIN-ASSOCIATED FACTOR 172"/>
    <property type="match status" value="1"/>
</dbReference>
<dbReference type="InterPro" id="IPR044972">
    <property type="entry name" value="Mot1"/>
</dbReference>
<protein>
    <submittedName>
        <fullName evidence="9">TATA-binding protein-associated factor</fullName>
    </submittedName>
</protein>
<dbReference type="Gene3D" id="3.40.50.300">
    <property type="entry name" value="P-loop containing nucleotide triphosphate hydrolases"/>
    <property type="match status" value="1"/>
</dbReference>
<dbReference type="GO" id="GO:0017025">
    <property type="term" value="F:TBP-class protein binding"/>
    <property type="evidence" value="ECO:0007669"/>
    <property type="project" value="InterPro"/>
</dbReference>
<dbReference type="InterPro" id="IPR021133">
    <property type="entry name" value="HEAT_type_2"/>
</dbReference>
<dbReference type="GO" id="GO:0004386">
    <property type="term" value="F:helicase activity"/>
    <property type="evidence" value="ECO:0007669"/>
    <property type="project" value="UniProtKB-KW"/>
</dbReference>
<dbReference type="InterPro" id="IPR022707">
    <property type="entry name" value="Mot1_central_dom"/>
</dbReference>
<dbReference type="Proteomes" id="UP000025227">
    <property type="component" value="Unplaced"/>
</dbReference>
<keyword evidence="2" id="KW-0067">ATP-binding</keyword>
<dbReference type="GO" id="GO:0016887">
    <property type="term" value="F:ATP hydrolysis activity"/>
    <property type="evidence" value="ECO:0007669"/>
    <property type="project" value="InterPro"/>
</dbReference>
<keyword evidence="2" id="KW-0547">Nucleotide-binding</keyword>
<dbReference type="CDD" id="cd18793">
    <property type="entry name" value="SF2_C_SNF"/>
    <property type="match status" value="1"/>
</dbReference>
<dbReference type="PROSITE" id="PS50077">
    <property type="entry name" value="HEAT_REPEAT"/>
    <property type="match status" value="1"/>
</dbReference>
<accession>A0A7I4Y705</accession>
<reference evidence="9" key="1">
    <citation type="submission" date="2020-12" db="UniProtKB">
        <authorList>
            <consortium name="WormBaseParasite"/>
        </authorList>
    </citation>
    <scope>IDENTIFICATION</scope>
    <source>
        <strain evidence="9">MHco3</strain>
    </source>
</reference>
<dbReference type="InterPro" id="IPR011989">
    <property type="entry name" value="ARM-like"/>
</dbReference>
<feature type="domain" description="Helicase ATP-binding" evidence="6">
    <location>
        <begin position="1095"/>
        <end position="1252"/>
    </location>
</feature>
<evidence type="ECO:0000259" key="7">
    <source>
        <dbReference type="PROSITE" id="PS51194"/>
    </source>
</evidence>
<keyword evidence="2" id="KW-0347">Helicase</keyword>
<dbReference type="SMART" id="SM00487">
    <property type="entry name" value="DEXDc"/>
    <property type="match status" value="1"/>
</dbReference>
<name>A0A7I4Y705_HAECO</name>
<dbReference type="Gene3D" id="3.40.50.10810">
    <property type="entry name" value="Tandem AAA-ATPase domain"/>
    <property type="match status" value="1"/>
</dbReference>
<dbReference type="InterPro" id="IPR027417">
    <property type="entry name" value="P-loop_NTPase"/>
</dbReference>
<organism evidence="8 9">
    <name type="scientific">Haemonchus contortus</name>
    <name type="common">Barber pole worm</name>
    <dbReference type="NCBI Taxonomy" id="6289"/>
    <lineage>
        <taxon>Eukaryota</taxon>
        <taxon>Metazoa</taxon>
        <taxon>Ecdysozoa</taxon>
        <taxon>Nematoda</taxon>
        <taxon>Chromadorea</taxon>
        <taxon>Rhabditida</taxon>
        <taxon>Rhabditina</taxon>
        <taxon>Rhabditomorpha</taxon>
        <taxon>Strongyloidea</taxon>
        <taxon>Trichostrongylidae</taxon>
        <taxon>Haemonchus</taxon>
    </lineage>
</organism>
<dbReference type="Pfam" id="PF12054">
    <property type="entry name" value="DUF3535"/>
    <property type="match status" value="1"/>
</dbReference>
<dbReference type="Pfam" id="PF00176">
    <property type="entry name" value="SNF2-rel_dom"/>
    <property type="match status" value="1"/>
</dbReference>
<dbReference type="SUPFAM" id="SSF52540">
    <property type="entry name" value="P-loop containing nucleoside triphosphate hydrolases"/>
    <property type="match status" value="2"/>
</dbReference>
<dbReference type="InterPro" id="IPR049730">
    <property type="entry name" value="SNF2/RAD54-like_C"/>
</dbReference>
<evidence type="ECO:0000313" key="9">
    <source>
        <dbReference type="WBParaSite" id="HCON_00053170-00001"/>
    </source>
</evidence>
<evidence type="ECO:0000256" key="5">
    <source>
        <dbReference type="SAM" id="MobiDB-lite"/>
    </source>
</evidence>
<dbReference type="PANTHER" id="PTHR36498:SF1">
    <property type="entry name" value="TATA-BINDING PROTEIN-ASSOCIATED FACTOR 172"/>
    <property type="match status" value="1"/>
</dbReference>
<evidence type="ECO:0000313" key="8">
    <source>
        <dbReference type="Proteomes" id="UP000025227"/>
    </source>
</evidence>
<dbReference type="InterPro" id="IPR001650">
    <property type="entry name" value="Helicase_C-like"/>
</dbReference>
<evidence type="ECO:0000259" key="6">
    <source>
        <dbReference type="PROSITE" id="PS51192"/>
    </source>
</evidence>
<dbReference type="GO" id="GO:0005524">
    <property type="term" value="F:ATP binding"/>
    <property type="evidence" value="ECO:0007669"/>
    <property type="project" value="InterPro"/>
</dbReference>
<dbReference type="SUPFAM" id="SSF48371">
    <property type="entry name" value="ARM repeat"/>
    <property type="match status" value="1"/>
</dbReference>
<keyword evidence="8" id="KW-1185">Reference proteome</keyword>
<feature type="repeat" description="HEAT" evidence="4">
    <location>
        <begin position="1000"/>
        <end position="1037"/>
    </location>
</feature>
<evidence type="ECO:0000256" key="3">
    <source>
        <dbReference type="ARBA" id="ARBA00023125"/>
    </source>
</evidence>
<keyword evidence="3" id="KW-0238">DNA-binding</keyword>
<dbReference type="SMART" id="SM00490">
    <property type="entry name" value="HELICc"/>
    <property type="match status" value="1"/>
</dbReference>
<evidence type="ECO:0000256" key="1">
    <source>
        <dbReference type="ARBA" id="ARBA00022801"/>
    </source>
</evidence>
<dbReference type="Pfam" id="PF00271">
    <property type="entry name" value="Helicase_C"/>
    <property type="match status" value="1"/>
</dbReference>
<sequence>KSRMGDSRLNHLGSVLESKNSTLRHEAAIAFGKYCLSDDKVAEVLLKYICSTSWDARVAAADALHCLLKNMEAFTGKIEEVPVAAPLREIDAAHVLKTYKPLLSDDGAAISASSSGVRVSAQQQRQVLDQHLDMSAVIGVTSAGFVNDLDMLPRSSSNSPRHEGEELLTTDCSKLDAEVKVEVLEDTDRLELSSQIAFLKFFCRLLPLLADQRWQYRHGAAITIAKILSTSYSRIPLPLIDSCALQLLHVLILDQFNDFVSGRTATAPVRETCAQAVGHFLRKTDSDRQTVILSHLRVLLLMQGERNWHCRQSALLVFKYFFAVATSSESFHDCFNLVVKSLDDTVDDVVSCAVTTLSSLLSNPTVDDERSSLVQQVMSNVWQLLEQESKKEQLRSGLDALAVDLISIVETWLRLQESVVLSREQIMIIVSMVDEQFQSRSQKIVTLLFTAFKRDTGILNGEDVLTILKLFYRVLLFSAPANDMLLLENVYITSKILIANYGSTLIESRVLLEKLGPWAGCLLLDHRSAVIDVFTYCVDSRASSRDDPFERMASEEVRCLSDKEKDDVYITRKIISAKFLATIIHLHYESGIEVAGQPVAEAIQLLFVPFLRSNLLYHNLGAAVILNEWAAVYRDSLNKGVQTDAPVTLLQICDAFLRSPTKNYDELASAVNHLTMDCKEFVDYCVNRGVDRSQLCMGDSVSAEEISKMAFERCLGILTAPNHIESLTTRYNVLADTIEFTKLAVKTNTARVAAFLASALFYFGFAPEKLTPMVRPLVECMQNEHNSTVSAEIFRGAVTLMIAYSWPRTPRPYVKVLARAMDMFSSCSSRIPKPQEWSSKEVQHLILSIHRPESEKLALSPQSTNAELMFLVCTTFAVDQLPEFYDHFALDNCEKQEELLSRLALHDCMWSRVGSSLSDVSTSRIIDLLRSSNPAYRFAGAKAVETFARSRLGDTISRLLSPLSEMLNNVSVENERRGAIEALLRLSFMHAALTGVVSLLAPLAFVRMTDKLEEVREAAGEAFRNMVPLLALEDVSTAVPDLSEEFSTKRVESADFVNVLSAPGRLTLVETKTIRGLCKTIQLRHYQAEGITWMRFLRKFGLHGILADDMGLGKTLQTLCALALSLDNDTNLISRCSLIICPRTLVDHWCNEWRRFFPGRAPARHVEGMPVKWKSAEIVVAAYEDLKANSSLGRIAWNYVVLDEGHVLRNPKTAIWRAANELNSTSRLILSGTPVQNSPADLWALFTWLMPGYLGDERHFRSRFLRKILKCRSHRANEKDIQDGSEAISQLHRLILPFIMRRLKSEVLRELPDKNVQDYECQLSEEQRTIYKFIVDRCTANRTQLAARRGISPLHALMALRQLVDHPLLIQDVLMKLGAPEDIMKLVPNASSGKIAALGQLLSECGIGVTIEEKDPEDENPLSSIPVELPHRALIFCQWKSSVQLVSNALTRGDFGAPISHLVLDGSVPPSDRQSIVDRFNTDHLIDVLVLTTHIGGVGLNLTGADVVIFLDHDWNPMKDLQAIDRAHRIGQTRKVNVYRLITQGTIEAKVMSLHKFKQDTADALIGADNRSLQTMATDELMNMFVLDGDQPSKENGGPEAKKRRKTAAPSDTATVNGEERWNLAELWDESQYEQQFDVSQFIKEAV</sequence>
<keyword evidence="1" id="KW-0378">Hydrolase</keyword>
<dbReference type="OrthoDB" id="10252227at2759"/>
<dbReference type="OMA" id="SHAWFTY"/>
<dbReference type="Gene3D" id="1.25.10.10">
    <property type="entry name" value="Leucine-rich Repeat Variant"/>
    <property type="match status" value="3"/>
</dbReference>
<dbReference type="GO" id="GO:0003677">
    <property type="term" value="F:DNA binding"/>
    <property type="evidence" value="ECO:0007669"/>
    <property type="project" value="UniProtKB-KW"/>
</dbReference>
<dbReference type="InterPro" id="IPR016024">
    <property type="entry name" value="ARM-type_fold"/>
</dbReference>
<dbReference type="PROSITE" id="PS51192">
    <property type="entry name" value="HELICASE_ATP_BIND_1"/>
    <property type="match status" value="1"/>
</dbReference>
<dbReference type="InterPro" id="IPR014001">
    <property type="entry name" value="Helicase_ATP-bd"/>
</dbReference>
<dbReference type="PROSITE" id="PS51194">
    <property type="entry name" value="HELICASE_CTER"/>
    <property type="match status" value="1"/>
</dbReference>
<dbReference type="WBParaSite" id="HCON_00053170-00001">
    <property type="protein sequence ID" value="HCON_00053170-00001"/>
    <property type="gene ID" value="HCON_00053170"/>
</dbReference>
<proteinExistence type="predicted"/>
<evidence type="ECO:0000256" key="4">
    <source>
        <dbReference type="PROSITE-ProRule" id="PRU00103"/>
    </source>
</evidence>
<feature type="region of interest" description="Disordered" evidence="5">
    <location>
        <begin position="1588"/>
        <end position="1615"/>
    </location>
</feature>
<dbReference type="InterPro" id="IPR000330">
    <property type="entry name" value="SNF2_N"/>
</dbReference>
<evidence type="ECO:0000256" key="2">
    <source>
        <dbReference type="ARBA" id="ARBA00022806"/>
    </source>
</evidence>
<dbReference type="InterPro" id="IPR038718">
    <property type="entry name" value="SNF2-like_sf"/>
</dbReference>
<feature type="domain" description="Helicase C-terminal" evidence="7">
    <location>
        <begin position="1421"/>
        <end position="1598"/>
    </location>
</feature>